<dbReference type="CDD" id="cd17470">
    <property type="entry name" value="T3SS_Flik_C"/>
    <property type="match status" value="1"/>
</dbReference>
<keyword evidence="3" id="KW-0969">Cilium</keyword>
<feature type="compositionally biased region" description="Low complexity" evidence="1">
    <location>
        <begin position="54"/>
        <end position="81"/>
    </location>
</feature>
<dbReference type="EMBL" id="QDHA01000158">
    <property type="protein sequence ID" value="RCJ03435.1"/>
    <property type="molecule type" value="Genomic_DNA"/>
</dbReference>
<feature type="compositionally biased region" description="Low complexity" evidence="1">
    <location>
        <begin position="419"/>
        <end position="434"/>
    </location>
</feature>
<dbReference type="AlphaFoldDB" id="A0A367P8C4"/>
<dbReference type="RefSeq" id="WP_114136284.1">
    <property type="nucleotide sequence ID" value="NZ_CP068435.1"/>
</dbReference>
<gene>
    <name evidence="3" type="ORF">DDK22_37310</name>
</gene>
<dbReference type="InterPro" id="IPR021136">
    <property type="entry name" value="Flagellar_hook_control-like_C"/>
</dbReference>
<dbReference type="Gene3D" id="3.30.750.140">
    <property type="match status" value="1"/>
</dbReference>
<feature type="region of interest" description="Disordered" evidence="1">
    <location>
        <begin position="234"/>
        <end position="269"/>
    </location>
</feature>
<dbReference type="InterPro" id="IPR038610">
    <property type="entry name" value="FliK-like_C_sf"/>
</dbReference>
<sequence>MIDISQIVSSAANAVEGARRATADATASGFGDALSRARESNKVPAPPARETAAHDQPAPRQPAAQADAGKPQPAAAAGKKPTAGHKDEDQDQDDTAAATPTDAAAAAAAALALMLPAAAPASPAAAPAGAAGSALAGIADTGGAAALQAALANATQPATADAQADAVPATATPLPGSLQVVTNEARPAQPSVADTLATIASQRAAMQAGASAGTDGKAGTTQPIAGDVLAVQQQDTAGQSAGGSGNRPDSGIAQHRADPLAANPGTADARPVATPFAVAQAAARTGEATAASPDNTQAAAAALAGQATPSATAAAAAASARPVVTPPLYDSQWPQALGQQMIRMSTQGQQSAELQLNPPDLGPLKVVLNVVNDQAQAQFVSPHQAVRAAVEAALPHLRTALSESGIQLGQTSVGADGFASQAGNGNGQQQQAPGNGRGQTGFGAGTLAAVEPVAVAGTTARPARVLGRGEIDTFA</sequence>
<dbReference type="PANTHER" id="PTHR37533">
    <property type="entry name" value="FLAGELLAR HOOK-LENGTH CONTROL PROTEIN"/>
    <property type="match status" value="1"/>
</dbReference>
<dbReference type="PANTHER" id="PTHR37533:SF2">
    <property type="entry name" value="FLAGELLAR HOOK-LENGTH CONTROL PROTEIN"/>
    <property type="match status" value="1"/>
</dbReference>
<evidence type="ECO:0000313" key="3">
    <source>
        <dbReference type="EMBL" id="RCJ03435.1"/>
    </source>
</evidence>
<name>A0A367P8C4_CUPNE</name>
<dbReference type="Pfam" id="PF02120">
    <property type="entry name" value="Flg_hook"/>
    <property type="match status" value="1"/>
</dbReference>
<organism evidence="3 4">
    <name type="scientific">Cupriavidus necator</name>
    <name type="common">Alcaligenes eutrophus</name>
    <name type="synonym">Ralstonia eutropha</name>
    <dbReference type="NCBI Taxonomy" id="106590"/>
    <lineage>
        <taxon>Bacteria</taxon>
        <taxon>Pseudomonadati</taxon>
        <taxon>Pseudomonadota</taxon>
        <taxon>Betaproteobacteria</taxon>
        <taxon>Burkholderiales</taxon>
        <taxon>Burkholderiaceae</taxon>
        <taxon>Cupriavidus</taxon>
    </lineage>
</organism>
<reference evidence="3 4" key="1">
    <citation type="submission" date="2018-04" db="EMBL/GenBank/DDBJ databases">
        <title>Cupriavidus necator CR12 genome sequencing and assembly.</title>
        <authorList>
            <person name="Ben Fekih I."/>
            <person name="Mazhar H.S."/>
            <person name="Bello S.K."/>
            <person name="Rensing C."/>
        </authorList>
    </citation>
    <scope>NUCLEOTIDE SEQUENCE [LARGE SCALE GENOMIC DNA]</scope>
    <source>
        <strain evidence="3 4">CR12</strain>
    </source>
</reference>
<comment type="caution">
    <text evidence="3">The sequence shown here is derived from an EMBL/GenBank/DDBJ whole genome shotgun (WGS) entry which is preliminary data.</text>
</comment>
<evidence type="ECO:0000256" key="1">
    <source>
        <dbReference type="SAM" id="MobiDB-lite"/>
    </source>
</evidence>
<dbReference type="InterPro" id="IPR052563">
    <property type="entry name" value="FliK"/>
</dbReference>
<feature type="region of interest" description="Disordered" evidence="1">
    <location>
        <begin position="417"/>
        <end position="443"/>
    </location>
</feature>
<dbReference type="Proteomes" id="UP000253501">
    <property type="component" value="Unassembled WGS sequence"/>
</dbReference>
<feature type="region of interest" description="Disordered" evidence="1">
    <location>
        <begin position="15"/>
        <end position="101"/>
    </location>
</feature>
<evidence type="ECO:0000259" key="2">
    <source>
        <dbReference type="Pfam" id="PF02120"/>
    </source>
</evidence>
<proteinExistence type="predicted"/>
<protein>
    <submittedName>
        <fullName evidence="3">Flagellar hook-length control protein FliK</fullName>
    </submittedName>
</protein>
<evidence type="ECO:0000313" key="4">
    <source>
        <dbReference type="Proteomes" id="UP000253501"/>
    </source>
</evidence>
<keyword evidence="3" id="KW-0966">Cell projection</keyword>
<feature type="domain" description="Flagellar hook-length control protein-like C-terminal" evidence="2">
    <location>
        <begin position="339"/>
        <end position="417"/>
    </location>
</feature>
<keyword evidence="3" id="KW-0282">Flagellum</keyword>
<accession>A0A367P8C4</accession>